<evidence type="ECO:0000256" key="1">
    <source>
        <dbReference type="SAM" id="SignalP"/>
    </source>
</evidence>
<evidence type="ECO:0000259" key="2">
    <source>
        <dbReference type="PROSITE" id="PS51781"/>
    </source>
</evidence>
<dbReference type="EMBL" id="BAAAOS010000020">
    <property type="protein sequence ID" value="GAA1578754.1"/>
    <property type="molecule type" value="Genomic_DNA"/>
</dbReference>
<proteinExistence type="predicted"/>
<protein>
    <recommendedName>
        <fullName evidence="2">SH3b domain-containing protein</fullName>
    </recommendedName>
</protein>
<evidence type="ECO:0000313" key="3">
    <source>
        <dbReference type="EMBL" id="GAA1578754.1"/>
    </source>
</evidence>
<dbReference type="InterPro" id="IPR003646">
    <property type="entry name" value="SH3-like_bac-type"/>
</dbReference>
<comment type="caution">
    <text evidence="3">The sequence shown here is derived from an EMBL/GenBank/DDBJ whole genome shotgun (WGS) entry which is preliminary data.</text>
</comment>
<keyword evidence="4" id="KW-1185">Reference proteome</keyword>
<feature type="signal peptide" evidence="1">
    <location>
        <begin position="1"/>
        <end position="33"/>
    </location>
</feature>
<dbReference type="RefSeq" id="WP_344215141.1">
    <property type="nucleotide sequence ID" value="NZ_BAAAOS010000020.1"/>
</dbReference>
<reference evidence="3 4" key="1">
    <citation type="journal article" date="2019" name="Int. J. Syst. Evol. Microbiol.">
        <title>The Global Catalogue of Microorganisms (GCM) 10K type strain sequencing project: providing services to taxonomists for standard genome sequencing and annotation.</title>
        <authorList>
            <consortium name="The Broad Institute Genomics Platform"/>
            <consortium name="The Broad Institute Genome Sequencing Center for Infectious Disease"/>
            <person name="Wu L."/>
            <person name="Ma J."/>
        </authorList>
    </citation>
    <scope>NUCLEOTIDE SEQUENCE [LARGE SCALE GENOMIC DNA]</scope>
    <source>
        <strain evidence="3 4">JCM 14969</strain>
    </source>
</reference>
<dbReference type="Gene3D" id="2.30.30.40">
    <property type="entry name" value="SH3 Domains"/>
    <property type="match status" value="2"/>
</dbReference>
<dbReference type="InterPro" id="IPR052354">
    <property type="entry name" value="Cell_Wall_Dynamics_Protein"/>
</dbReference>
<keyword evidence="1" id="KW-0732">Signal</keyword>
<gene>
    <name evidence="3" type="ORF">GCM10009789_35430</name>
</gene>
<dbReference type="PROSITE" id="PS51781">
    <property type="entry name" value="SH3B"/>
    <property type="match status" value="1"/>
</dbReference>
<evidence type="ECO:0000313" key="4">
    <source>
        <dbReference type="Proteomes" id="UP001500393"/>
    </source>
</evidence>
<feature type="domain" description="SH3b" evidence="2">
    <location>
        <begin position="114"/>
        <end position="185"/>
    </location>
</feature>
<name>A0ABN2DJW5_9ACTN</name>
<feature type="chain" id="PRO_5046372503" description="SH3b domain-containing protein" evidence="1">
    <location>
        <begin position="34"/>
        <end position="191"/>
    </location>
</feature>
<dbReference type="PANTHER" id="PTHR34408:SF1">
    <property type="entry name" value="GLYCOSYL HYDROLASE FAMILY 19 DOMAIN-CONTAINING PROTEIN HI_1415"/>
    <property type="match status" value="1"/>
</dbReference>
<organism evidence="3 4">
    <name type="scientific">Kribbella sancticallisti</name>
    <dbReference type="NCBI Taxonomy" id="460087"/>
    <lineage>
        <taxon>Bacteria</taxon>
        <taxon>Bacillati</taxon>
        <taxon>Actinomycetota</taxon>
        <taxon>Actinomycetes</taxon>
        <taxon>Propionibacteriales</taxon>
        <taxon>Kribbellaceae</taxon>
        <taxon>Kribbella</taxon>
    </lineage>
</organism>
<dbReference type="Pfam" id="PF08239">
    <property type="entry name" value="SH3_3"/>
    <property type="match status" value="2"/>
</dbReference>
<sequence length="191" mass="19878">MAIRIRLRTVVAATATAVLPLGSLAAAAPQAQAATTYRGKVVASALNVRSAPTAAAGRVGTLRNGTTISIQCKVYGPSVRGNARWYKLSTGKWVTARYVANIGPAPRWCGDGRESEGRVVASTSLSIRSGPHTANTKVSSAPRGALLPIVCKVNSQMVGGNPRWYQLTGDGGGQWVSARYVSNVGSPPPFC</sequence>
<dbReference type="PANTHER" id="PTHR34408">
    <property type="entry name" value="FAMILY PROTEIN, PUTATIVE-RELATED"/>
    <property type="match status" value="1"/>
</dbReference>
<dbReference type="Proteomes" id="UP001500393">
    <property type="component" value="Unassembled WGS sequence"/>
</dbReference>
<accession>A0ABN2DJW5</accession>
<dbReference type="SMART" id="SM00287">
    <property type="entry name" value="SH3b"/>
    <property type="match status" value="2"/>
</dbReference>